<dbReference type="EMBL" id="CP012664">
    <property type="protein sequence ID" value="AMY72233.1"/>
    <property type="molecule type" value="Genomic_DNA"/>
</dbReference>
<dbReference type="InterPro" id="IPR000595">
    <property type="entry name" value="cNMP-bd_dom"/>
</dbReference>
<proteinExistence type="predicted"/>
<dbReference type="CDD" id="cd00038">
    <property type="entry name" value="CAP_ED"/>
    <property type="match status" value="1"/>
</dbReference>
<evidence type="ECO:0000259" key="1">
    <source>
        <dbReference type="Pfam" id="PF00027"/>
    </source>
</evidence>
<accession>A0A165SXU3</accession>
<dbReference type="SUPFAM" id="SSF51206">
    <property type="entry name" value="cAMP-binding domain-like"/>
    <property type="match status" value="1"/>
</dbReference>
<organism evidence="2 3">
    <name type="scientific">Frigidibacter mobilis</name>
    <dbReference type="NCBI Taxonomy" id="1335048"/>
    <lineage>
        <taxon>Bacteria</taxon>
        <taxon>Pseudomonadati</taxon>
        <taxon>Pseudomonadota</taxon>
        <taxon>Alphaproteobacteria</taxon>
        <taxon>Rhodobacterales</taxon>
        <taxon>Paracoccaceae</taxon>
        <taxon>Frigidibacter</taxon>
    </lineage>
</organism>
<reference evidence="2 3" key="1">
    <citation type="submission" date="2015-09" db="EMBL/GenBank/DDBJ databases">
        <title>Complete genome sequence of Defluviimonas alba cai42t isolated from an oilfield in Xinjiang.</title>
        <authorList>
            <person name="Geng S."/>
            <person name="Pan X."/>
            <person name="Wu X."/>
        </authorList>
    </citation>
    <scope>NUCLEOTIDE SEQUENCE [LARGE SCALE GENOMIC DNA]</scope>
    <source>
        <strain evidence="3">cai42</strain>
        <plasmid evidence="3">cai42_Plasmidc</plasmid>
    </source>
</reference>
<name>A0A165SXU3_9RHOB</name>
<geneLocation type="plasmid" evidence="3">
    <name>cai42_Plasmidc</name>
</geneLocation>
<evidence type="ECO:0000313" key="3">
    <source>
        <dbReference type="Proteomes" id="UP000076128"/>
    </source>
</evidence>
<sequence length="181" mass="19960">MILIMSDDHRHLFSLPVSIRRQMLAGEPLFCAGDAVTHMALVQEGCVHLLRRTVAGATVMLQMAQAGHVVAEASLYSASYHCGAEAACPTVVSLLPVTVFRQALRDSPALAESWSKHLARSVQTARMRAEIRTLRTVAERLDAWLGEGHVLPDKGRQQDVAAELGVSREALYRELARRRPR</sequence>
<dbReference type="InterPro" id="IPR018490">
    <property type="entry name" value="cNMP-bd_dom_sf"/>
</dbReference>
<dbReference type="AlphaFoldDB" id="A0A165SXU3"/>
<feature type="domain" description="Cyclic nucleotide-binding" evidence="1">
    <location>
        <begin position="21"/>
        <end position="106"/>
    </location>
</feature>
<keyword evidence="2" id="KW-0614">Plasmid</keyword>
<dbReference type="OrthoDB" id="571714at2"/>
<dbReference type="Proteomes" id="UP000076128">
    <property type="component" value="Plasmid pcai42C"/>
</dbReference>
<dbReference type="Pfam" id="PF00027">
    <property type="entry name" value="cNMP_binding"/>
    <property type="match status" value="1"/>
</dbReference>
<protein>
    <recommendedName>
        <fullName evidence="1">Cyclic nucleotide-binding domain-containing protein</fullName>
    </recommendedName>
</protein>
<gene>
    <name evidence="2" type="ORF">AKL17_3p0077</name>
</gene>
<dbReference type="PATRIC" id="fig|1335048.3.peg.5199"/>
<dbReference type="Gene3D" id="2.60.120.10">
    <property type="entry name" value="Jelly Rolls"/>
    <property type="match status" value="1"/>
</dbReference>
<keyword evidence="3" id="KW-1185">Reference proteome</keyword>
<dbReference type="InterPro" id="IPR014710">
    <property type="entry name" value="RmlC-like_jellyroll"/>
</dbReference>
<dbReference type="KEGG" id="daa:AKL17_3p0077"/>
<evidence type="ECO:0000313" key="2">
    <source>
        <dbReference type="EMBL" id="AMY72233.1"/>
    </source>
</evidence>